<evidence type="ECO:0000256" key="1">
    <source>
        <dbReference type="SAM" id="Phobius"/>
    </source>
</evidence>
<dbReference type="Proteomes" id="UP001328107">
    <property type="component" value="Unassembled WGS sequence"/>
</dbReference>
<feature type="transmembrane region" description="Helical" evidence="1">
    <location>
        <begin position="113"/>
        <end position="137"/>
    </location>
</feature>
<reference evidence="3" key="1">
    <citation type="submission" date="2022-10" db="EMBL/GenBank/DDBJ databases">
        <title>Genome assembly of Pristionchus species.</title>
        <authorList>
            <person name="Yoshida K."/>
            <person name="Sommer R.J."/>
        </authorList>
    </citation>
    <scope>NUCLEOTIDE SEQUENCE [LARGE SCALE GENOMIC DNA]</scope>
    <source>
        <strain evidence="3">RS5460</strain>
    </source>
</reference>
<proteinExistence type="predicted"/>
<comment type="caution">
    <text evidence="2">The sequence shown here is derived from an EMBL/GenBank/DDBJ whole genome shotgun (WGS) entry which is preliminary data.</text>
</comment>
<keyword evidence="1" id="KW-1133">Transmembrane helix</keyword>
<keyword evidence="1" id="KW-0812">Transmembrane</keyword>
<feature type="transmembrane region" description="Helical" evidence="1">
    <location>
        <begin position="47"/>
        <end position="65"/>
    </location>
</feature>
<organism evidence="2 3">
    <name type="scientific">Pristionchus mayeri</name>
    <dbReference type="NCBI Taxonomy" id="1317129"/>
    <lineage>
        <taxon>Eukaryota</taxon>
        <taxon>Metazoa</taxon>
        <taxon>Ecdysozoa</taxon>
        <taxon>Nematoda</taxon>
        <taxon>Chromadorea</taxon>
        <taxon>Rhabditida</taxon>
        <taxon>Rhabditina</taxon>
        <taxon>Diplogasteromorpha</taxon>
        <taxon>Diplogasteroidea</taxon>
        <taxon>Neodiplogasteridae</taxon>
        <taxon>Pristionchus</taxon>
    </lineage>
</organism>
<sequence>SFKYAWVLQVFLTLSMISSFVSMVIARHQLLLPDGAILKLRTSVRRGSYITIACSMHLWTIFNVSGTQTDDSTLREIMDCWWTQLKWRERRLNWFIMGKYPEAINLITLYGGYLFQLICGVFILLPLMHMLFIIMQARNKVKSVLGERRAHIASAKTILIQVLTLIAFLCLPFIIAVLRSKARDNVYARTQSEFICILLLIY</sequence>
<evidence type="ECO:0000313" key="2">
    <source>
        <dbReference type="EMBL" id="GMR35103.1"/>
    </source>
</evidence>
<keyword evidence="1" id="KW-0472">Membrane</keyword>
<feature type="transmembrane region" description="Helical" evidence="1">
    <location>
        <begin position="6"/>
        <end position="26"/>
    </location>
</feature>
<gene>
    <name evidence="2" type="ORF">PMAYCL1PPCAC_05298</name>
</gene>
<dbReference type="AlphaFoldDB" id="A0AAN5C2Y4"/>
<feature type="non-terminal residue" evidence="2">
    <location>
        <position position="1"/>
    </location>
</feature>
<evidence type="ECO:0000313" key="3">
    <source>
        <dbReference type="Proteomes" id="UP001328107"/>
    </source>
</evidence>
<accession>A0AAN5C2Y4</accession>
<protein>
    <recommendedName>
        <fullName evidence="4">G protein-coupled receptor</fullName>
    </recommendedName>
</protein>
<dbReference type="EMBL" id="BTRK01000002">
    <property type="protein sequence ID" value="GMR35103.1"/>
    <property type="molecule type" value="Genomic_DNA"/>
</dbReference>
<keyword evidence="3" id="KW-1185">Reference proteome</keyword>
<name>A0AAN5C2Y4_9BILA</name>
<feature type="transmembrane region" description="Helical" evidence="1">
    <location>
        <begin position="158"/>
        <end position="178"/>
    </location>
</feature>
<evidence type="ECO:0008006" key="4">
    <source>
        <dbReference type="Google" id="ProtNLM"/>
    </source>
</evidence>